<protein>
    <submittedName>
        <fullName evidence="2">Uncharacterized protein</fullName>
    </submittedName>
</protein>
<feature type="compositionally biased region" description="Polar residues" evidence="1">
    <location>
        <begin position="169"/>
        <end position="179"/>
    </location>
</feature>
<feature type="compositionally biased region" description="Low complexity" evidence="1">
    <location>
        <begin position="224"/>
        <end position="240"/>
    </location>
</feature>
<feature type="compositionally biased region" description="Low complexity" evidence="1">
    <location>
        <begin position="247"/>
        <end position="262"/>
    </location>
</feature>
<gene>
    <name evidence="2" type="ORF">TWF694_005580</name>
</gene>
<feature type="compositionally biased region" description="Polar residues" evidence="1">
    <location>
        <begin position="291"/>
        <end position="302"/>
    </location>
</feature>
<evidence type="ECO:0000313" key="3">
    <source>
        <dbReference type="Proteomes" id="UP001365542"/>
    </source>
</evidence>
<feature type="compositionally biased region" description="Low complexity" evidence="1">
    <location>
        <begin position="148"/>
        <end position="168"/>
    </location>
</feature>
<keyword evidence="3" id="KW-1185">Reference proteome</keyword>
<feature type="compositionally biased region" description="Acidic residues" evidence="1">
    <location>
        <begin position="196"/>
        <end position="207"/>
    </location>
</feature>
<dbReference type="PANTHER" id="PTHR42084:SF1">
    <property type="entry name" value="SERINE_THREONINE-PROTEIN KINASE PPK6"/>
    <property type="match status" value="1"/>
</dbReference>
<accession>A0AAV9WZJ5</accession>
<dbReference type="AlphaFoldDB" id="A0AAV9WZJ5"/>
<name>A0AAV9WZJ5_9PEZI</name>
<dbReference type="EMBL" id="JAVHJO010000017">
    <property type="protein sequence ID" value="KAK6525443.1"/>
    <property type="molecule type" value="Genomic_DNA"/>
</dbReference>
<comment type="caution">
    <text evidence="2">The sequence shown here is derived from an EMBL/GenBank/DDBJ whole genome shotgun (WGS) entry which is preliminary data.</text>
</comment>
<dbReference type="Proteomes" id="UP001365542">
    <property type="component" value="Unassembled WGS sequence"/>
</dbReference>
<feature type="compositionally biased region" description="Low complexity" evidence="1">
    <location>
        <begin position="388"/>
        <end position="411"/>
    </location>
</feature>
<dbReference type="PANTHER" id="PTHR42084">
    <property type="entry name" value="YALI0E26631P"/>
    <property type="match status" value="1"/>
</dbReference>
<evidence type="ECO:0000313" key="2">
    <source>
        <dbReference type="EMBL" id="KAK6525443.1"/>
    </source>
</evidence>
<sequence length="544" mass="59332">MCKLHSCPLQNHRILNILLYFQQAVAVASTPSVRPVRIHAGRTSHIIQPVAGNSTSLVAGDYLDDLNLVLQLQPYHHKIDIRYWISDTGYRMSQDLFADFGAAPPPTSSAAPPKSNFNDLLGLFDSSSSSTLRPPIQASSSEAIISNSFSNTNHSRNNSNSNLSINQSRQPSNASTLFSASPHHHATIIHDNPEHDNDDDDFGDFAEEPLPSSNPAFGPFSNYSSSPPSVKQQQPPQSFSLLELQSPQTPTTNNITNINKPPENSNNDEDDFGQFIYTPRIPTPPPKQQPFSLSTTLQNPNHSHPAFPPPQLHSLLPLLTTQLLSPLPFLTRLKPLSYPAKQRILSSSSSTDPTANKVKSSFTGIILTAHVTGRLIASKKIRPKRQYKSSSKSPSPKPSTTTTRTATPVSTLGSISTKQDSLKDDREISECIREYSEIIGSLRAVVQRMGLPVPELSHDMPITSTSTKGPSSNLTVKSGDEFCWLCGLAPTDRIAKLKEDGGGGTVESAVNGDKDVNGLERWVGGWGHRSCRNWWVGFGSLHVS</sequence>
<feature type="compositionally biased region" description="Basic residues" evidence="1">
    <location>
        <begin position="378"/>
        <end position="387"/>
    </location>
</feature>
<feature type="region of interest" description="Disordered" evidence="1">
    <location>
        <begin position="378"/>
        <end position="423"/>
    </location>
</feature>
<reference evidence="2 3" key="1">
    <citation type="submission" date="2019-10" db="EMBL/GenBank/DDBJ databases">
        <authorList>
            <person name="Palmer J.M."/>
        </authorList>
    </citation>
    <scope>NUCLEOTIDE SEQUENCE [LARGE SCALE GENOMIC DNA]</scope>
    <source>
        <strain evidence="2 3">TWF694</strain>
    </source>
</reference>
<organism evidence="2 3">
    <name type="scientific">Orbilia ellipsospora</name>
    <dbReference type="NCBI Taxonomy" id="2528407"/>
    <lineage>
        <taxon>Eukaryota</taxon>
        <taxon>Fungi</taxon>
        <taxon>Dikarya</taxon>
        <taxon>Ascomycota</taxon>
        <taxon>Pezizomycotina</taxon>
        <taxon>Orbiliomycetes</taxon>
        <taxon>Orbiliales</taxon>
        <taxon>Orbiliaceae</taxon>
        <taxon>Orbilia</taxon>
    </lineage>
</organism>
<feature type="region of interest" description="Disordered" evidence="1">
    <location>
        <begin position="148"/>
        <end position="306"/>
    </location>
</feature>
<evidence type="ECO:0000256" key="1">
    <source>
        <dbReference type="SAM" id="MobiDB-lite"/>
    </source>
</evidence>
<proteinExistence type="predicted"/>